<reference evidence="13" key="1">
    <citation type="submission" date="2011-08" db="EMBL/GenBank/DDBJ databases">
        <authorList>
            <person name="Rombauts S."/>
        </authorList>
    </citation>
    <scope>NUCLEOTIDE SEQUENCE</scope>
    <source>
        <strain evidence="13">London</strain>
    </source>
</reference>
<evidence type="ECO:0000256" key="8">
    <source>
        <dbReference type="ARBA" id="ARBA00022694"/>
    </source>
</evidence>
<evidence type="ECO:0000256" key="7">
    <source>
        <dbReference type="ARBA" id="ARBA00022574"/>
    </source>
</evidence>
<feature type="repeat" description="WD" evidence="11">
    <location>
        <begin position="367"/>
        <end position="397"/>
    </location>
</feature>
<keyword evidence="8" id="KW-0819">tRNA processing</keyword>
<keyword evidence="7 11" id="KW-0853">WD repeat</keyword>
<evidence type="ECO:0000256" key="2">
    <source>
        <dbReference type="ARBA" id="ARBA00004496"/>
    </source>
</evidence>
<dbReference type="FunFam" id="2.130.10.10:FF:000400">
    <property type="entry name" value="Elongator acetyltransferase complex subunit 2"/>
    <property type="match status" value="1"/>
</dbReference>
<feature type="repeat" description="WD" evidence="11">
    <location>
        <begin position="53"/>
        <end position="94"/>
    </location>
</feature>
<dbReference type="EnsemblMetazoa" id="tetur11g03250.1">
    <property type="protein sequence ID" value="tetur11g03250.1"/>
    <property type="gene ID" value="tetur11g03250"/>
</dbReference>
<keyword evidence="9" id="KW-0677">Repeat</keyword>
<dbReference type="Gene3D" id="2.130.10.10">
    <property type="entry name" value="YVTN repeat-like/Quinoprotein amine dehydrogenase"/>
    <property type="match status" value="4"/>
</dbReference>
<dbReference type="OMA" id="ENFRHIS"/>
<evidence type="ECO:0000313" key="13">
    <source>
        <dbReference type="Proteomes" id="UP000015104"/>
    </source>
</evidence>
<sequence length="770" mass="87343">MKGEVFNHEISYLSANCNRKPHAFDIRNNLLLYPSNLSICIYDFVKQKHVQLINGHTKPINCVRWIESVDSFVSSSLDGLAIIWTKQGDSYVQKYKCSGIGDGLIAVDSIVTTMNFQSQSQNNSNNVNYLTCASSNSEQLGLWLNDELVASINVHQFIFDLRLMQNEQLMFGNDVAFIGLVGSDSLVHLVAIDNFKNVHNLMKLSGHENWIQSIDLLSYGSDTLYLATGSQDNFIRVWKISKIDSDHSERGRVFNLKGKYFEVEIETVLLGHEGWIYSVQFVNTHGGKIGLLSASMDKSIVLWQQSDDDEIWSESIRVGDVGGCALGFVGAQINTDLTKIIGQSFNGALHFWYRNKDSDTWSPEIGLGGHWELVTDLSWEPNGHFLLTCSLDQTTRLHAPWSNKDSEITWHEIARPQIHGYDLNCLTVIDGLTFASGAEEKVVRIFGGTKSFLQSFFNVSNIDLSNQLKVNRDLPECASVPPLGLSNKAIYSEVDMDEYFKTVVLDKPPLEEILQQNTLWPEIQKLYGHSYEIFTTTCNKERTLLATACKASKADSANMILWDIRCDFKKLQELHFHNLTITQIRFSPNDKYIVSVSRDRTWCLYEVKKIDDDLKVIKVSNTDKKTCLHSRIIWDVAWTPDNLFFITCSRDKKAIIWSLDETFETANQTGPVKAMANHTLVLTDPIMAIDIAYDQDSPYTVAFGLETGIILLYTWSLQAGWKLKLKIDNCHTSQIKKLRFKPGINKPDEHYLLASCADDRKVIIHKILLK</sequence>
<reference evidence="12" key="2">
    <citation type="submission" date="2015-06" db="UniProtKB">
        <authorList>
            <consortium name="EnsemblMetazoa"/>
        </authorList>
    </citation>
    <scope>IDENTIFICATION</scope>
</reference>
<evidence type="ECO:0000256" key="3">
    <source>
        <dbReference type="ARBA" id="ARBA00005043"/>
    </source>
</evidence>
<dbReference type="SUPFAM" id="SSF50978">
    <property type="entry name" value="WD40 repeat-like"/>
    <property type="match status" value="2"/>
</dbReference>
<evidence type="ECO:0000256" key="11">
    <source>
        <dbReference type="PROSITE-ProRule" id="PRU00221"/>
    </source>
</evidence>
<dbReference type="SMART" id="SM00320">
    <property type="entry name" value="WD40"/>
    <property type="match status" value="9"/>
</dbReference>
<dbReference type="PANTHER" id="PTHR44111">
    <property type="entry name" value="ELONGATOR COMPLEX PROTEIN 2"/>
    <property type="match status" value="1"/>
</dbReference>
<dbReference type="EMBL" id="CAEY01000073">
    <property type="status" value="NOT_ANNOTATED_CDS"/>
    <property type="molecule type" value="Genomic_DNA"/>
</dbReference>
<dbReference type="eggNOG" id="KOG1063">
    <property type="taxonomic scope" value="Eukaryota"/>
</dbReference>
<dbReference type="GO" id="GO:0002098">
    <property type="term" value="P:tRNA wobble uridine modification"/>
    <property type="evidence" value="ECO:0007669"/>
    <property type="project" value="InterPro"/>
</dbReference>
<dbReference type="HOGENOM" id="CLU_006430_1_0_1"/>
<dbReference type="AlphaFoldDB" id="T1KH64"/>
<keyword evidence="13" id="KW-1185">Reference proteome</keyword>
<dbReference type="OrthoDB" id="27911at2759"/>
<dbReference type="InterPro" id="IPR015943">
    <property type="entry name" value="WD40/YVTN_repeat-like_dom_sf"/>
</dbReference>
<feature type="repeat" description="WD" evidence="11">
    <location>
        <begin position="574"/>
        <end position="608"/>
    </location>
</feature>
<dbReference type="InterPro" id="IPR037289">
    <property type="entry name" value="Elp2"/>
</dbReference>
<keyword evidence="6" id="KW-0963">Cytoplasm</keyword>
<dbReference type="InterPro" id="IPR036322">
    <property type="entry name" value="WD40_repeat_dom_sf"/>
</dbReference>
<accession>T1KH64</accession>
<organism evidence="12 13">
    <name type="scientific">Tetranychus urticae</name>
    <name type="common">Two-spotted spider mite</name>
    <dbReference type="NCBI Taxonomy" id="32264"/>
    <lineage>
        <taxon>Eukaryota</taxon>
        <taxon>Metazoa</taxon>
        <taxon>Ecdysozoa</taxon>
        <taxon>Arthropoda</taxon>
        <taxon>Chelicerata</taxon>
        <taxon>Arachnida</taxon>
        <taxon>Acari</taxon>
        <taxon>Acariformes</taxon>
        <taxon>Trombidiformes</taxon>
        <taxon>Prostigmata</taxon>
        <taxon>Eleutherengona</taxon>
        <taxon>Raphignathae</taxon>
        <taxon>Tetranychoidea</taxon>
        <taxon>Tetranychidae</taxon>
        <taxon>Tetranychus</taxon>
    </lineage>
</organism>
<feature type="repeat" description="WD" evidence="11">
    <location>
        <begin position="626"/>
        <end position="667"/>
    </location>
</feature>
<feature type="repeat" description="WD" evidence="11">
    <location>
        <begin position="269"/>
        <end position="313"/>
    </location>
</feature>
<dbReference type="PANTHER" id="PTHR44111:SF1">
    <property type="entry name" value="ELONGATOR COMPLEX PROTEIN 2"/>
    <property type="match status" value="1"/>
</dbReference>
<evidence type="ECO:0000256" key="4">
    <source>
        <dbReference type="ARBA" id="ARBA00005881"/>
    </source>
</evidence>
<name>T1KH64_TETUR</name>
<feature type="repeat" description="WD" evidence="11">
    <location>
        <begin position="204"/>
        <end position="248"/>
    </location>
</feature>
<evidence type="ECO:0000256" key="10">
    <source>
        <dbReference type="ARBA" id="ARBA00023242"/>
    </source>
</evidence>
<evidence type="ECO:0000256" key="6">
    <source>
        <dbReference type="ARBA" id="ARBA00022490"/>
    </source>
</evidence>
<keyword evidence="10" id="KW-0539">Nucleus</keyword>
<dbReference type="UniPathway" id="UPA00988"/>
<dbReference type="STRING" id="32264.T1KH64"/>
<comment type="pathway">
    <text evidence="3">tRNA modification; 5-methoxycarbonylmethyl-2-thiouridine-tRNA biosynthesis.</text>
</comment>
<dbReference type="SUPFAM" id="SSF50998">
    <property type="entry name" value="Quinoprotein alcohol dehydrogenase-like"/>
    <property type="match status" value="1"/>
</dbReference>
<proteinExistence type="inferred from homology"/>
<dbReference type="GO" id="GO:0005737">
    <property type="term" value="C:cytoplasm"/>
    <property type="evidence" value="ECO:0007669"/>
    <property type="project" value="UniProtKB-SubCell"/>
</dbReference>
<comment type="similarity">
    <text evidence="4">Belongs to the WD repeat ELP2 family.</text>
</comment>
<dbReference type="PROSITE" id="PS50082">
    <property type="entry name" value="WD_REPEATS_2"/>
    <property type="match status" value="6"/>
</dbReference>
<evidence type="ECO:0000256" key="9">
    <source>
        <dbReference type="ARBA" id="ARBA00022737"/>
    </source>
</evidence>
<gene>
    <name evidence="12" type="primary">107364058</name>
</gene>
<dbReference type="InterPro" id="IPR011047">
    <property type="entry name" value="Quinoprotein_ADH-like_sf"/>
</dbReference>
<evidence type="ECO:0000256" key="5">
    <source>
        <dbReference type="ARBA" id="ARBA00020267"/>
    </source>
</evidence>
<dbReference type="PROSITE" id="PS50294">
    <property type="entry name" value="WD_REPEATS_REGION"/>
    <property type="match status" value="1"/>
</dbReference>
<dbReference type="GO" id="GO:0005634">
    <property type="term" value="C:nucleus"/>
    <property type="evidence" value="ECO:0007669"/>
    <property type="project" value="UniProtKB-SubCell"/>
</dbReference>
<dbReference type="GO" id="GO:0033588">
    <property type="term" value="C:elongator holoenzyme complex"/>
    <property type="evidence" value="ECO:0007669"/>
    <property type="project" value="InterPro"/>
</dbReference>
<comment type="subcellular location">
    <subcellularLocation>
        <location evidence="2">Cytoplasm</location>
    </subcellularLocation>
    <subcellularLocation>
        <location evidence="1">Nucleus</location>
    </subcellularLocation>
</comment>
<dbReference type="Pfam" id="PF00400">
    <property type="entry name" value="WD40"/>
    <property type="match status" value="6"/>
</dbReference>
<protein>
    <recommendedName>
        <fullName evidence="5">Elongator complex protein 2</fullName>
    </recommendedName>
</protein>
<dbReference type="InterPro" id="IPR001680">
    <property type="entry name" value="WD40_rpt"/>
</dbReference>
<evidence type="ECO:0000256" key="1">
    <source>
        <dbReference type="ARBA" id="ARBA00004123"/>
    </source>
</evidence>
<evidence type="ECO:0000313" key="12">
    <source>
        <dbReference type="EnsemblMetazoa" id="tetur11g03250.1"/>
    </source>
</evidence>
<dbReference type="KEGG" id="tut:107364058"/>
<dbReference type="Proteomes" id="UP000015104">
    <property type="component" value="Unassembled WGS sequence"/>
</dbReference>